<evidence type="ECO:0000256" key="2">
    <source>
        <dbReference type="ARBA" id="ARBA00007072"/>
    </source>
</evidence>
<evidence type="ECO:0000256" key="6">
    <source>
        <dbReference type="ARBA" id="ARBA00023295"/>
    </source>
</evidence>
<keyword evidence="5 8" id="KW-0119">Carbohydrate metabolism</keyword>
<evidence type="ECO:0000256" key="7">
    <source>
        <dbReference type="ARBA" id="ARBA00023326"/>
    </source>
</evidence>
<comment type="catalytic activity">
    <reaction evidence="1 9">
        <text>Endohydrolysis of (1-&gt;4)-beta-D-glucosidic linkages in cellulose, lichenin and cereal beta-D-glucans.</text>
        <dbReference type="EC" id="3.2.1.4"/>
    </reaction>
</comment>
<keyword evidence="12" id="KW-1185">Reference proteome</keyword>
<comment type="similarity">
    <text evidence="2 8 9">Belongs to the glycosyl hydrolase 9 (cellulase E) family.</text>
</comment>
<evidence type="ECO:0000256" key="5">
    <source>
        <dbReference type="ARBA" id="ARBA00023277"/>
    </source>
</evidence>
<feature type="domain" description="Glycoside hydrolase family 9" evidence="10">
    <location>
        <begin position="32"/>
        <end position="490"/>
    </location>
</feature>
<dbReference type="Gene3D" id="1.50.10.10">
    <property type="match status" value="1"/>
</dbReference>
<feature type="active site" evidence="8">
    <location>
        <position position="417"/>
    </location>
</feature>
<protein>
    <recommendedName>
        <fullName evidence="9">Endoglucanase</fullName>
        <ecNumber evidence="9">3.2.1.4</ecNumber>
    </recommendedName>
</protein>
<dbReference type="PANTHER" id="PTHR22298">
    <property type="entry name" value="ENDO-1,4-BETA-GLUCANASE"/>
    <property type="match status" value="1"/>
</dbReference>
<proteinExistence type="inferred from homology"/>
<accession>A0ABP0WZR8</accession>
<evidence type="ECO:0000313" key="12">
    <source>
        <dbReference type="Proteomes" id="UP001497444"/>
    </source>
</evidence>
<dbReference type="InterPro" id="IPR018221">
    <property type="entry name" value="Glyco_hydro_9_His_AS"/>
</dbReference>
<dbReference type="Proteomes" id="UP001497444">
    <property type="component" value="Chromosome 4"/>
</dbReference>
<dbReference type="InterPro" id="IPR008928">
    <property type="entry name" value="6-hairpin_glycosidase_sf"/>
</dbReference>
<keyword evidence="6 8" id="KW-0326">Glycosidase</keyword>
<evidence type="ECO:0000256" key="1">
    <source>
        <dbReference type="ARBA" id="ARBA00000966"/>
    </source>
</evidence>
<keyword evidence="3 8" id="KW-0378">Hydrolase</keyword>
<evidence type="ECO:0000256" key="9">
    <source>
        <dbReference type="RuleBase" id="RU361166"/>
    </source>
</evidence>
<name>A0ABP0WZR8_9BRYO</name>
<dbReference type="EC" id="3.2.1.4" evidence="9"/>
<organism evidence="11 12">
    <name type="scientific">Sphagnum jensenii</name>
    <dbReference type="NCBI Taxonomy" id="128206"/>
    <lineage>
        <taxon>Eukaryota</taxon>
        <taxon>Viridiplantae</taxon>
        <taxon>Streptophyta</taxon>
        <taxon>Embryophyta</taxon>
        <taxon>Bryophyta</taxon>
        <taxon>Sphagnophytina</taxon>
        <taxon>Sphagnopsida</taxon>
        <taxon>Sphagnales</taxon>
        <taxon>Sphagnaceae</taxon>
        <taxon>Sphagnum</taxon>
    </lineage>
</organism>
<dbReference type="InterPro" id="IPR001701">
    <property type="entry name" value="Glyco_hydro_9"/>
</dbReference>
<dbReference type="InterPro" id="IPR012341">
    <property type="entry name" value="6hp_glycosidase-like_sf"/>
</dbReference>
<evidence type="ECO:0000259" key="10">
    <source>
        <dbReference type="Pfam" id="PF00759"/>
    </source>
</evidence>
<dbReference type="EMBL" id="OZ020099">
    <property type="protein sequence ID" value="CAK9272363.1"/>
    <property type="molecule type" value="Genomic_DNA"/>
</dbReference>
<keyword evidence="4 9" id="KW-0136">Cellulose degradation</keyword>
<reference evidence="11" key="1">
    <citation type="submission" date="2024-02" db="EMBL/GenBank/DDBJ databases">
        <authorList>
            <consortium name="ELIXIR-Norway"/>
            <consortium name="Elixir Norway"/>
        </authorList>
    </citation>
    <scope>NUCLEOTIDE SEQUENCE</scope>
</reference>
<gene>
    <name evidence="11" type="ORF">CSSPJE1EN1_LOCUS17841</name>
</gene>
<dbReference type="SUPFAM" id="SSF48208">
    <property type="entry name" value="Six-hairpin glycosidases"/>
    <property type="match status" value="1"/>
</dbReference>
<dbReference type="PROSITE" id="PS00592">
    <property type="entry name" value="GH9_2"/>
    <property type="match status" value="1"/>
</dbReference>
<sequence length="501" mass="54554">MCSRLTRLLVLIAALVCTGSLRMVAAFTAADYASALRLSILFYDVQRSGVLPNWQRVRWRGNSAIYDGTQSKARLSGGYYDAGDNMKFGFPMAFSMTLLSWSAVDFREELKQAGQLGHTLNAIRWGTDYLLKAHTAPNELWIQVGDPNSDHACWERSEDMDTPRPAFQVNTNRPGSDVAAETAAALAAASLAFRDLDSIYSARLLTSAIQVFNFANNHRGKYSDSFGGVVCPFYCSYSGYNDELVWGAAWLYKGTRDVTYLQYLISNGATLGGTTESVNSFDWDNKYAGAQVLLSAFVLGENDGGLHGYKARADNFICSILPRSVSPVTQTAFTPGGLLFRSGQSNLQYVTTAAFLATVYGNYLSNSRSTVSCGGAIITPLQLASFAKSQVDYILGANRLGMSYMVGFGPKYPQQVHHRAASLPSKRVYPGMIYCQQGFSWFQTAKPNPNQATGAVIGGPDQSDNLNDVRSNYAQMEPTTYINAPLVGVLASLAEGSKGYK</sequence>
<evidence type="ECO:0000256" key="8">
    <source>
        <dbReference type="PROSITE-ProRule" id="PRU10059"/>
    </source>
</evidence>
<evidence type="ECO:0000256" key="3">
    <source>
        <dbReference type="ARBA" id="ARBA00022801"/>
    </source>
</evidence>
<keyword evidence="7 8" id="KW-0624">Polysaccharide degradation</keyword>
<dbReference type="Pfam" id="PF00759">
    <property type="entry name" value="Glyco_hydro_9"/>
    <property type="match status" value="1"/>
</dbReference>
<evidence type="ECO:0000313" key="11">
    <source>
        <dbReference type="EMBL" id="CAK9272363.1"/>
    </source>
</evidence>
<evidence type="ECO:0000256" key="4">
    <source>
        <dbReference type="ARBA" id="ARBA00023001"/>
    </source>
</evidence>